<accession>C2CG17</accession>
<reference evidence="1 2" key="1">
    <citation type="submission" date="2009-01" db="EMBL/GenBank/DDBJ databases">
        <authorList>
            <person name="Qin X."/>
            <person name="Bachman B."/>
            <person name="Battles P."/>
            <person name="Bell A."/>
            <person name="Bess C."/>
            <person name="Bickham C."/>
            <person name="Chaboub L."/>
            <person name="Chen D."/>
            <person name="Coyle M."/>
            <person name="Deiros D.R."/>
            <person name="Dinh H."/>
            <person name="Forbes L."/>
            <person name="Fowler G."/>
            <person name="Francisco L."/>
            <person name="Fu Q."/>
            <person name="Gubbala S."/>
            <person name="Hale W."/>
            <person name="Han Y."/>
            <person name="Hemphill L."/>
            <person name="Highlander S.K."/>
            <person name="Hirani K."/>
            <person name="Hogues M."/>
            <person name="Jackson L."/>
            <person name="Jakkamsetti A."/>
            <person name="Javaid M."/>
            <person name="Jiang H."/>
            <person name="Korchina V."/>
            <person name="Kovar C."/>
            <person name="Lara F."/>
            <person name="Lee S."/>
            <person name="Mata R."/>
            <person name="Mathew T."/>
            <person name="Moen C."/>
            <person name="Morales K."/>
            <person name="Munidasa M."/>
            <person name="Nazareth L."/>
            <person name="Ngo R."/>
            <person name="Nguyen L."/>
            <person name="Okwuonu G."/>
            <person name="Ongeri F."/>
            <person name="Patil S."/>
            <person name="Petrosino J."/>
            <person name="Pham C."/>
            <person name="Pham P."/>
            <person name="Pu L.-L."/>
            <person name="Puazo M."/>
            <person name="Raj R."/>
            <person name="Reid J."/>
            <person name="Rouhana J."/>
            <person name="Saada N."/>
            <person name="Shang Y."/>
            <person name="Simmons D."/>
            <person name="Thornton R."/>
            <person name="Warren J."/>
            <person name="Weissenberger G."/>
            <person name="Zhang J."/>
            <person name="Zhang L."/>
            <person name="Zhou C."/>
            <person name="Zhu D."/>
            <person name="Muzny D."/>
            <person name="Worley K."/>
            <person name="Gibbs R."/>
        </authorList>
    </citation>
    <scope>NUCLEOTIDE SEQUENCE [LARGE SCALE GENOMIC DNA]</scope>
    <source>
        <strain evidence="1 2">ATCC 35098</strain>
    </source>
</reference>
<organism evidence="1 2">
    <name type="scientific">Anaerococcus tetradius ATCC 35098</name>
    <dbReference type="NCBI Taxonomy" id="525255"/>
    <lineage>
        <taxon>Bacteria</taxon>
        <taxon>Bacillati</taxon>
        <taxon>Bacillota</taxon>
        <taxon>Tissierellia</taxon>
        <taxon>Tissierellales</taxon>
        <taxon>Peptoniphilaceae</taxon>
        <taxon>Anaerococcus</taxon>
    </lineage>
</organism>
<dbReference type="RefSeq" id="WP_004836142.1">
    <property type="nucleotide sequence ID" value="NZ_GG666295.1"/>
</dbReference>
<gene>
    <name evidence="1" type="ORF">HMPREF0077_0427</name>
</gene>
<name>C2CG17_9FIRM</name>
<dbReference type="EMBL" id="ACGC01000014">
    <property type="protein sequence ID" value="EEI83545.1"/>
    <property type="molecule type" value="Genomic_DNA"/>
</dbReference>
<proteinExistence type="predicted"/>
<evidence type="ECO:0000313" key="2">
    <source>
        <dbReference type="Proteomes" id="UP000003744"/>
    </source>
</evidence>
<dbReference type="Proteomes" id="UP000003744">
    <property type="component" value="Unassembled WGS sequence"/>
</dbReference>
<sequence>MNKCYYIVTIKIKKYENRFVSNRKTMYLIDLQGSMSKSIEDAILFSNDSLAENIAGKIEKSIEENSDYICACNVEKVSIFEAANLDMI</sequence>
<dbReference type="HOGENOM" id="CLU_2462382_0_0_9"/>
<evidence type="ECO:0000313" key="1">
    <source>
        <dbReference type="EMBL" id="EEI83545.1"/>
    </source>
</evidence>
<protein>
    <submittedName>
        <fullName evidence="1">Uncharacterized protein</fullName>
    </submittedName>
</protein>
<dbReference type="AlphaFoldDB" id="C2CG17"/>
<comment type="caution">
    <text evidence="1">The sequence shown here is derived from an EMBL/GenBank/DDBJ whole genome shotgun (WGS) entry which is preliminary data.</text>
</comment>